<dbReference type="EMBL" id="AJSR01001483">
    <property type="protein sequence ID" value="EKM30789.1"/>
    <property type="molecule type" value="Genomic_DNA"/>
</dbReference>
<proteinExistence type="predicted"/>
<accession>A0A454CWL3</accession>
<protein>
    <submittedName>
        <fullName evidence="1">Uncharacterized protein</fullName>
    </submittedName>
</protein>
<evidence type="ECO:0000313" key="1">
    <source>
        <dbReference type="EMBL" id="EKM30789.1"/>
    </source>
</evidence>
<feature type="non-terminal residue" evidence="1">
    <location>
        <position position="12"/>
    </location>
</feature>
<dbReference type="Proteomes" id="UP000008367">
    <property type="component" value="Unassembled WGS sequence"/>
</dbReference>
<gene>
    <name evidence="1" type="ORF">VCHENC02_3500</name>
</gene>
<sequence>MKSLGYKANKSL</sequence>
<evidence type="ECO:0000313" key="2">
    <source>
        <dbReference type="Proteomes" id="UP000008367"/>
    </source>
</evidence>
<organism evidence="1 2">
    <name type="scientific">Vibrio harveyi</name>
    <name type="common">Beneckea harveyi</name>
    <dbReference type="NCBI Taxonomy" id="669"/>
    <lineage>
        <taxon>Bacteria</taxon>
        <taxon>Pseudomonadati</taxon>
        <taxon>Pseudomonadota</taxon>
        <taxon>Gammaproteobacteria</taxon>
        <taxon>Vibrionales</taxon>
        <taxon>Vibrionaceae</taxon>
        <taxon>Vibrio</taxon>
    </lineage>
</organism>
<name>A0A454CWL3_VIBHA</name>
<reference evidence="1 2" key="1">
    <citation type="submission" date="2012-10" db="EMBL/GenBank/DDBJ databases">
        <title>Genome sequence of Vibrio Cholerae HENC-02.</title>
        <authorList>
            <person name="Eppinger M."/>
            <person name="Hasan N.A."/>
            <person name="Sengamalay N."/>
            <person name="Hine E."/>
            <person name="Su Q."/>
            <person name="Daugherty S.C."/>
            <person name="Young S."/>
            <person name="Sadzewicz L."/>
            <person name="Tallon L."/>
            <person name="Cebula T.A."/>
            <person name="Ravel J."/>
            <person name="Colwell R.R."/>
        </authorList>
    </citation>
    <scope>NUCLEOTIDE SEQUENCE [LARGE SCALE GENOMIC DNA]</scope>
    <source>
        <strain evidence="1 2">HENC-02</strain>
    </source>
</reference>
<comment type="caution">
    <text evidence="1">The sequence shown here is derived from an EMBL/GenBank/DDBJ whole genome shotgun (WGS) entry which is preliminary data.</text>
</comment>